<organism evidence="1 2">
    <name type="scientific">Gossypium tomentosum</name>
    <name type="common">Hawaiian cotton</name>
    <name type="synonym">Gossypium sandvicense</name>
    <dbReference type="NCBI Taxonomy" id="34277"/>
    <lineage>
        <taxon>Eukaryota</taxon>
        <taxon>Viridiplantae</taxon>
        <taxon>Streptophyta</taxon>
        <taxon>Embryophyta</taxon>
        <taxon>Tracheophyta</taxon>
        <taxon>Spermatophyta</taxon>
        <taxon>Magnoliopsida</taxon>
        <taxon>eudicotyledons</taxon>
        <taxon>Gunneridae</taxon>
        <taxon>Pentapetalae</taxon>
        <taxon>rosids</taxon>
        <taxon>malvids</taxon>
        <taxon>Malvales</taxon>
        <taxon>Malvaceae</taxon>
        <taxon>Malvoideae</taxon>
        <taxon>Gossypium</taxon>
    </lineage>
</organism>
<keyword evidence="2" id="KW-1185">Reference proteome</keyword>
<reference evidence="1 2" key="1">
    <citation type="submission" date="2019-07" db="EMBL/GenBank/DDBJ databases">
        <title>WGS assembly of Gossypium tomentosum.</title>
        <authorList>
            <person name="Chen Z.J."/>
            <person name="Sreedasyam A."/>
            <person name="Ando A."/>
            <person name="Song Q."/>
            <person name="De L."/>
            <person name="Hulse-Kemp A."/>
            <person name="Ding M."/>
            <person name="Ye W."/>
            <person name="Kirkbride R."/>
            <person name="Jenkins J."/>
            <person name="Plott C."/>
            <person name="Lovell J."/>
            <person name="Lin Y.-M."/>
            <person name="Vaughn R."/>
            <person name="Liu B."/>
            <person name="Li W."/>
            <person name="Simpson S."/>
            <person name="Scheffler B."/>
            <person name="Saski C."/>
            <person name="Grover C."/>
            <person name="Hu G."/>
            <person name="Conover J."/>
            <person name="Carlson J."/>
            <person name="Shu S."/>
            <person name="Boston L."/>
            <person name="Williams M."/>
            <person name="Peterson D."/>
            <person name="Mcgee K."/>
            <person name="Jones D."/>
            <person name="Wendel J."/>
            <person name="Stelly D."/>
            <person name="Grimwood J."/>
            <person name="Schmutz J."/>
        </authorList>
    </citation>
    <scope>NUCLEOTIDE SEQUENCE [LARGE SCALE GENOMIC DNA]</scope>
    <source>
        <strain evidence="1">7179.01</strain>
    </source>
</reference>
<accession>A0A5D2M3Q1</accession>
<evidence type="ECO:0000313" key="2">
    <source>
        <dbReference type="Proteomes" id="UP000322667"/>
    </source>
</evidence>
<protein>
    <submittedName>
        <fullName evidence="1">Uncharacterized protein</fullName>
    </submittedName>
</protein>
<sequence>MIMNKTPPFHSIFVCWILTQIDSRKTKVSLLWTSAIHINPRFLAGNSVLQDKKNKLQKAERERQRY</sequence>
<dbReference type="EMBL" id="CM017624">
    <property type="protein sequence ID" value="TYH85829.1"/>
    <property type="molecule type" value="Genomic_DNA"/>
</dbReference>
<gene>
    <name evidence="1" type="ORF">ES332_D02G295900v1</name>
</gene>
<dbReference type="AlphaFoldDB" id="A0A5D2M3Q1"/>
<proteinExistence type="predicted"/>
<dbReference type="Proteomes" id="UP000322667">
    <property type="component" value="Chromosome D02"/>
</dbReference>
<name>A0A5D2M3Q1_GOSTO</name>
<evidence type="ECO:0000313" key="1">
    <source>
        <dbReference type="EMBL" id="TYH85829.1"/>
    </source>
</evidence>